<dbReference type="AlphaFoldDB" id="A0AA97NMP5"/>
<accession>A0AA97NMP5</accession>
<dbReference type="Proteomes" id="UP000011086">
    <property type="component" value="Unassembled WGS sequence"/>
</dbReference>
<name>A0AA97NMP5_PYRO3</name>
<feature type="non-terminal residue" evidence="1">
    <location>
        <position position="1"/>
    </location>
</feature>
<protein>
    <submittedName>
        <fullName evidence="1">Uncharacterized protein</fullName>
    </submittedName>
</protein>
<proteinExistence type="predicted"/>
<organism evidence="1">
    <name type="scientific">Pyricularia oryzae (strain Y34)</name>
    <name type="common">Rice blast fungus</name>
    <name type="synonym">Magnaporthe oryzae</name>
    <dbReference type="NCBI Taxonomy" id="1143189"/>
    <lineage>
        <taxon>Eukaryota</taxon>
        <taxon>Fungi</taxon>
        <taxon>Dikarya</taxon>
        <taxon>Ascomycota</taxon>
        <taxon>Pezizomycotina</taxon>
        <taxon>Sordariomycetes</taxon>
        <taxon>Sordariomycetidae</taxon>
        <taxon>Magnaporthales</taxon>
        <taxon>Pyriculariaceae</taxon>
        <taxon>Pyricularia</taxon>
    </lineage>
</organism>
<gene>
    <name evidence="1" type="ORF">OOU_Y34scaffold01006g1</name>
</gene>
<evidence type="ECO:0000313" key="1">
    <source>
        <dbReference type="EMBL" id="ELQ32976.1"/>
    </source>
</evidence>
<dbReference type="EMBL" id="JH793785">
    <property type="protein sequence ID" value="ELQ32976.1"/>
    <property type="molecule type" value="Genomic_DNA"/>
</dbReference>
<reference evidence="1" key="1">
    <citation type="journal article" date="2012" name="PLoS Genet.">
        <title>Comparative analysis of the genomes of two field isolates of the rice blast fungus Magnaporthe oryzae.</title>
        <authorList>
            <person name="Xue M."/>
            <person name="Yang J."/>
            <person name="Li Z."/>
            <person name="Hu S."/>
            <person name="Yao N."/>
            <person name="Dean R.A."/>
            <person name="Zhao W."/>
            <person name="Shen M."/>
            <person name="Zhang H."/>
            <person name="Li C."/>
            <person name="Liu L."/>
            <person name="Cao L."/>
            <person name="Xu X."/>
            <person name="Xing Y."/>
            <person name="Hsiang T."/>
            <person name="Zhang Z."/>
            <person name="Xu J.R."/>
            <person name="Peng Y.L."/>
        </authorList>
    </citation>
    <scope>NUCLEOTIDE SEQUENCE</scope>
    <source>
        <strain evidence="1">Y34</strain>
    </source>
</reference>
<sequence length="145" mass="16039">HLPPPRAHPHTHPSPRPCLCPSRSGLSTNAVTCRNSGETPENERAQNAVDSFWDAIESENMVPGSFKTMDFPFPYSGGLGPVRTTILWQVLKSPNKNRSFKWDSTLCRKYLSVPAIVAIPLGLMGSEAAFCKNDCYKLRVDPKVV</sequence>